<evidence type="ECO:0000256" key="7">
    <source>
        <dbReference type="SAM" id="Coils"/>
    </source>
</evidence>
<dbReference type="InterPro" id="IPR058922">
    <property type="entry name" value="WHD_DRP"/>
</dbReference>
<proteinExistence type="inferred from homology"/>
<dbReference type="GO" id="GO:0009626">
    <property type="term" value="P:plant-type hypersensitive response"/>
    <property type="evidence" value="ECO:0007669"/>
    <property type="project" value="UniProtKB-ARBA"/>
</dbReference>
<dbReference type="CDD" id="cd14798">
    <property type="entry name" value="RX-CC_like"/>
    <property type="match status" value="1"/>
</dbReference>
<name>A0AAQ3UQR1_PASNO</name>
<dbReference type="SUPFAM" id="SSF52540">
    <property type="entry name" value="P-loop containing nucleoside triphosphate hydrolases"/>
    <property type="match status" value="1"/>
</dbReference>
<feature type="compositionally biased region" description="Low complexity" evidence="8">
    <location>
        <begin position="1189"/>
        <end position="1219"/>
    </location>
</feature>
<dbReference type="Pfam" id="PF18052">
    <property type="entry name" value="Rx_N"/>
    <property type="match status" value="1"/>
</dbReference>
<feature type="domain" description="Disease resistance R13L4/SHOC-2-like LRR" evidence="11">
    <location>
        <begin position="861"/>
        <end position="1192"/>
    </location>
</feature>
<keyword evidence="6 7" id="KW-0175">Coiled coil</keyword>
<sequence length="1473" mass="165282">MAELASGAVSSLLGVIRNEAALLGGVRGDVQFIKEEMESMNSFLLYLARTVPADGGEHDEQVRTWMNQVRLLASDCNNCIDLYLYRGNPEIHLPKDRFQRYLRWTPWFLQRMVAQHRAAVKLRELKDRARDVGERRLRYGVEVPANKALAAAAATPSSLPYAIAGAAAADDQDMDDQVVATAADHSGALLGLRVLELEDYFKGKLAEWIQQAGQGHIAVAGPGGVPSVAIVAPEYNSASDVARQVLALTKTHFQYDVLVDIPAVHFNFVPLEPVDVLCYIWRDLSNPNLRSQSSKQATTTEQQQQLHWRSKNRRGIYYERIAAIRQIKQEIRDVMKVHTKIQDIKTQVRKAKDNVQLRQDLKKEAGNKELKSRISEQPLPVLLHLLLKSAAAAAAAAAEQGQPVKKATTTLATWYDKIVEITSTKLKRHMEVTKEEAAAAAAAEQMIQLDDPEAKYQSILKEVFPKNNSSQKPLQAEPLHKADSLVSTAALGEEQIKAMIQKAKQEILDDMHKRLEAAIAEESMVKIERIQEDQQAATEEITEKGGIPEDDIAEITIRIDKIKQKIEELMKIKRILDKIQSHLEDRKTMVVLKIHETGWEETRNTFNLLGCVGGAVVITTLKSTQQAKEYCNPPREPMEYSLLGLYHDIVLQLTRKQMKQEGNDPNSQIFREILEECEPHEFCMKIFAHALYAMPKRSTDEMRKLHNSLKAVLPKSFGGIANKMLKFSYNDLQKEYKSCLLYLAIFPPGYKIRRSTLIGRWVVEGLITTEDWRWSSSVRKANKCFDELIDRWLLYPTDISATGEIKSCMVGDRVHEFITKIAEKQQILETRLSRHLARHFSITNDLRLRGSDKIEDDFLKKLSESSRFYLLKVLDLEGCYCFGKKSKPYLKDICCKIKLLKFLSLRRTDVAHLPNEINNLHELEVLDIRQTQVPTDSTRNLCLLKLKRLLAGHMDQNNIAETISVDIPEKVEKMEGMEVLSSVKPRTCQDLEDIGKLWQLRKLGVVIENNDSHLNCLIQGISDLTECIQSLSITIVPSTGRKETLSRSRRWLLPATNRPKFPPKVLKSLTIRGTTQTVPLLPFLAKENHQLTKVTLCNTLFNDLDVLAELPNLCCVKLQHGAYNNTKLDFKKTGFRNLKYFFVEDSNITCISFDDESVPLLEKIVMPLSDGLKLSGVDKLPRLEEFELNNKNNKSNNNSDKGIKSSGNNNGNDTNSTSITSATTITTMDATTSTEGVTPAAGIPVAPNTDSANAAANTAIDTNAVAAPAAAAATAHTTNTTTAAATNAITATPDGTAPTPTDNNSSTTNSKNMLHSLLDNATRIVKLTLRGTMLKQGDLQILAMKQNIRILLLLDKSYEENQLTFNNGDFPNLNLLIVEYSNITKISFEDGSCPKLEKFIWTFTKMDSLAGIGNLKRLKEVQFNGESVRDEVKKAINNHRNKPYFTHYKPENKDQQPQGNLVEPRAVAKCSCF</sequence>
<feature type="domain" description="Disease resistance protein winged helix" evidence="10">
    <location>
        <begin position="745"/>
        <end position="818"/>
    </location>
</feature>
<evidence type="ECO:0000256" key="3">
    <source>
        <dbReference type="ARBA" id="ARBA00022737"/>
    </source>
</evidence>
<evidence type="ECO:0000313" key="13">
    <source>
        <dbReference type="Proteomes" id="UP001341281"/>
    </source>
</evidence>
<accession>A0AAQ3UQR1</accession>
<dbReference type="Proteomes" id="UP001341281">
    <property type="component" value="Chromosome 10"/>
</dbReference>
<dbReference type="Gene3D" id="3.80.10.10">
    <property type="entry name" value="Ribonuclease Inhibitor"/>
    <property type="match status" value="1"/>
</dbReference>
<evidence type="ECO:0008006" key="14">
    <source>
        <dbReference type="Google" id="ProtNLM"/>
    </source>
</evidence>
<comment type="similarity">
    <text evidence="1">Belongs to the disease resistance NB-LRR family.</text>
</comment>
<evidence type="ECO:0000256" key="1">
    <source>
        <dbReference type="ARBA" id="ARBA00008894"/>
    </source>
</evidence>
<evidence type="ECO:0000313" key="12">
    <source>
        <dbReference type="EMBL" id="WVZ95854.1"/>
    </source>
</evidence>
<dbReference type="InterPro" id="IPR036388">
    <property type="entry name" value="WH-like_DNA-bd_sf"/>
</dbReference>
<evidence type="ECO:0000256" key="5">
    <source>
        <dbReference type="ARBA" id="ARBA00022821"/>
    </source>
</evidence>
<dbReference type="InterPro" id="IPR044974">
    <property type="entry name" value="Disease_R_plants"/>
</dbReference>
<evidence type="ECO:0000256" key="6">
    <source>
        <dbReference type="ARBA" id="ARBA00023054"/>
    </source>
</evidence>
<dbReference type="InterPro" id="IPR041118">
    <property type="entry name" value="Rx_N"/>
</dbReference>
<feature type="domain" description="Disease resistance N-terminal" evidence="9">
    <location>
        <begin position="8"/>
        <end position="90"/>
    </location>
</feature>
<reference evidence="12 13" key="1">
    <citation type="submission" date="2024-02" db="EMBL/GenBank/DDBJ databases">
        <title>High-quality chromosome-scale genome assembly of Pensacola bahiagrass (Paspalum notatum Flugge var. saurae).</title>
        <authorList>
            <person name="Vega J.M."/>
            <person name="Podio M."/>
            <person name="Orjuela J."/>
            <person name="Siena L.A."/>
            <person name="Pessino S.C."/>
            <person name="Combes M.C."/>
            <person name="Mariac C."/>
            <person name="Albertini E."/>
            <person name="Pupilli F."/>
            <person name="Ortiz J.P.A."/>
            <person name="Leblanc O."/>
        </authorList>
    </citation>
    <scope>NUCLEOTIDE SEQUENCE [LARGE SCALE GENOMIC DNA]</scope>
    <source>
        <strain evidence="12">R1</strain>
        <tissue evidence="12">Leaf</tissue>
    </source>
</reference>
<evidence type="ECO:0000256" key="8">
    <source>
        <dbReference type="SAM" id="MobiDB-lite"/>
    </source>
</evidence>
<dbReference type="PANTHER" id="PTHR23155">
    <property type="entry name" value="DISEASE RESISTANCE PROTEIN RP"/>
    <property type="match status" value="1"/>
</dbReference>
<feature type="coiled-coil region" evidence="7">
    <location>
        <begin position="520"/>
        <end position="572"/>
    </location>
</feature>
<dbReference type="InterPro" id="IPR038005">
    <property type="entry name" value="RX-like_CC"/>
</dbReference>
<feature type="region of interest" description="Disordered" evidence="8">
    <location>
        <begin position="1188"/>
        <end position="1219"/>
    </location>
</feature>
<dbReference type="GO" id="GO:0042742">
    <property type="term" value="P:defense response to bacterium"/>
    <property type="evidence" value="ECO:0007669"/>
    <property type="project" value="UniProtKB-ARBA"/>
</dbReference>
<keyword evidence="13" id="KW-1185">Reference proteome</keyword>
<dbReference type="InterPro" id="IPR032675">
    <property type="entry name" value="LRR_dom_sf"/>
</dbReference>
<keyword evidence="4" id="KW-0547">Nucleotide-binding</keyword>
<evidence type="ECO:0000256" key="2">
    <source>
        <dbReference type="ARBA" id="ARBA00022614"/>
    </source>
</evidence>
<feature type="compositionally biased region" description="Low complexity" evidence="8">
    <location>
        <begin position="1288"/>
        <end position="1310"/>
    </location>
</feature>
<protein>
    <recommendedName>
        <fullName evidence="14">Rx N-terminal domain-containing protein</fullName>
    </recommendedName>
</protein>
<dbReference type="Pfam" id="PF23559">
    <property type="entry name" value="WHD_DRP"/>
    <property type="match status" value="1"/>
</dbReference>
<keyword evidence="3" id="KW-0677">Repeat</keyword>
<evidence type="ECO:0000259" key="11">
    <source>
        <dbReference type="Pfam" id="PF23598"/>
    </source>
</evidence>
<feature type="region of interest" description="Disordered" evidence="8">
    <location>
        <begin position="1288"/>
        <end position="1311"/>
    </location>
</feature>
<dbReference type="PANTHER" id="PTHR23155:SF1062">
    <property type="entry name" value="OS11G0579400 PROTEIN"/>
    <property type="match status" value="1"/>
</dbReference>
<dbReference type="FunFam" id="1.10.10.10:FF:000322">
    <property type="entry name" value="Probable disease resistance protein At1g63360"/>
    <property type="match status" value="1"/>
</dbReference>
<dbReference type="InterPro" id="IPR027417">
    <property type="entry name" value="P-loop_NTPase"/>
</dbReference>
<dbReference type="InterPro" id="IPR055414">
    <property type="entry name" value="LRR_R13L4/SHOC2-like"/>
</dbReference>
<keyword evidence="2" id="KW-0433">Leucine-rich repeat</keyword>
<dbReference type="SUPFAM" id="SSF52058">
    <property type="entry name" value="L domain-like"/>
    <property type="match status" value="2"/>
</dbReference>
<keyword evidence="5" id="KW-0611">Plant defense</keyword>
<gene>
    <name evidence="12" type="ORF">U9M48_041565</name>
</gene>
<evidence type="ECO:0000256" key="4">
    <source>
        <dbReference type="ARBA" id="ARBA00022741"/>
    </source>
</evidence>
<evidence type="ECO:0000259" key="10">
    <source>
        <dbReference type="Pfam" id="PF23559"/>
    </source>
</evidence>
<evidence type="ECO:0000259" key="9">
    <source>
        <dbReference type="Pfam" id="PF18052"/>
    </source>
</evidence>
<dbReference type="Gene3D" id="1.10.10.10">
    <property type="entry name" value="Winged helix-like DNA-binding domain superfamily/Winged helix DNA-binding domain"/>
    <property type="match status" value="1"/>
</dbReference>
<dbReference type="GO" id="GO:0000166">
    <property type="term" value="F:nucleotide binding"/>
    <property type="evidence" value="ECO:0007669"/>
    <property type="project" value="UniProtKB-KW"/>
</dbReference>
<dbReference type="Gene3D" id="1.20.5.4130">
    <property type="match status" value="1"/>
</dbReference>
<dbReference type="GO" id="GO:0002758">
    <property type="term" value="P:innate immune response-activating signaling pathway"/>
    <property type="evidence" value="ECO:0007669"/>
    <property type="project" value="UniProtKB-ARBA"/>
</dbReference>
<dbReference type="EMBL" id="CP144754">
    <property type="protein sequence ID" value="WVZ95854.1"/>
    <property type="molecule type" value="Genomic_DNA"/>
</dbReference>
<organism evidence="12 13">
    <name type="scientific">Paspalum notatum var. saurae</name>
    <dbReference type="NCBI Taxonomy" id="547442"/>
    <lineage>
        <taxon>Eukaryota</taxon>
        <taxon>Viridiplantae</taxon>
        <taxon>Streptophyta</taxon>
        <taxon>Embryophyta</taxon>
        <taxon>Tracheophyta</taxon>
        <taxon>Spermatophyta</taxon>
        <taxon>Magnoliopsida</taxon>
        <taxon>Liliopsida</taxon>
        <taxon>Poales</taxon>
        <taxon>Poaceae</taxon>
        <taxon>PACMAD clade</taxon>
        <taxon>Panicoideae</taxon>
        <taxon>Andropogonodae</taxon>
        <taxon>Paspaleae</taxon>
        <taxon>Paspalinae</taxon>
        <taxon>Paspalum</taxon>
    </lineage>
</organism>
<dbReference type="Pfam" id="PF23598">
    <property type="entry name" value="LRR_14"/>
    <property type="match status" value="1"/>
</dbReference>